<dbReference type="Gene3D" id="3.40.640.10">
    <property type="entry name" value="Type I PLP-dependent aspartate aminotransferase-like (Major domain)"/>
    <property type="match status" value="1"/>
</dbReference>
<organism evidence="2 3">
    <name type="scientific">Streptomyces marincola</name>
    <dbReference type="NCBI Taxonomy" id="2878388"/>
    <lineage>
        <taxon>Bacteria</taxon>
        <taxon>Bacillati</taxon>
        <taxon>Actinomycetota</taxon>
        <taxon>Actinomycetes</taxon>
        <taxon>Kitasatosporales</taxon>
        <taxon>Streptomycetaceae</taxon>
        <taxon>Streptomyces</taxon>
    </lineage>
</organism>
<protein>
    <submittedName>
        <fullName evidence="2">Aminotransferase</fullName>
    </submittedName>
</protein>
<dbReference type="SUPFAM" id="SSF53383">
    <property type="entry name" value="PLP-dependent transferases"/>
    <property type="match status" value="1"/>
</dbReference>
<reference evidence="2 3" key="1">
    <citation type="submission" date="2017-05" db="EMBL/GenBank/DDBJ databases">
        <title>Complete genome sequence of Streptomyces sp. SCSIO 03032 revealed the diverse biosynthetic pathways for its bioactive secondary metabolites.</title>
        <authorList>
            <person name="Ma L."/>
            <person name="Zhu Y."/>
            <person name="Zhang W."/>
            <person name="Zhang G."/>
            <person name="Tian X."/>
            <person name="Zhang S."/>
            <person name="Zhang C."/>
        </authorList>
    </citation>
    <scope>NUCLEOTIDE SEQUENCE [LARGE SCALE GENOMIC DNA]</scope>
    <source>
        <strain evidence="2 3">SCSIO 03032</strain>
    </source>
</reference>
<dbReference type="InterPro" id="IPR015421">
    <property type="entry name" value="PyrdxlP-dep_Trfase_major"/>
</dbReference>
<dbReference type="Pfam" id="PF00266">
    <property type="entry name" value="Aminotran_5"/>
    <property type="match status" value="1"/>
</dbReference>
<evidence type="ECO:0000313" key="3">
    <source>
        <dbReference type="Proteomes" id="UP000194218"/>
    </source>
</evidence>
<name>A0A1W7CTL0_9ACTN</name>
<dbReference type="InterPro" id="IPR000192">
    <property type="entry name" value="Aminotrans_V_dom"/>
</dbReference>
<feature type="domain" description="Aminotransferase class V" evidence="1">
    <location>
        <begin position="15"/>
        <end position="290"/>
    </location>
</feature>
<keyword evidence="2" id="KW-0032">Aminotransferase</keyword>
<keyword evidence="2" id="KW-0808">Transferase</keyword>
<dbReference type="PANTHER" id="PTHR43586">
    <property type="entry name" value="CYSTEINE DESULFURASE"/>
    <property type="match status" value="1"/>
</dbReference>
<evidence type="ECO:0000259" key="1">
    <source>
        <dbReference type="Pfam" id="PF00266"/>
    </source>
</evidence>
<dbReference type="RefSeq" id="WP_255307926.1">
    <property type="nucleotide sequence ID" value="NZ_CP021121.1"/>
</dbReference>
<dbReference type="EMBL" id="CP021121">
    <property type="protein sequence ID" value="ARQ67720.1"/>
    <property type="molecule type" value="Genomic_DNA"/>
</dbReference>
<sequence>MDTTVNGEFAPRNTYLDTASHGLLPARAVAAVREAATDIAEGRVDMVAWLDAVRQAREAFGRLVGLPPERVATGAAVASHVSLVAHTVPPGAEVLCAQQEFSSVVTPFAQRGARLRAVPLEALADEVRAGTALVAVSAAQSLDGRRADLPAIREAAARHGARTLVDTTQATGWLRLAAGDFDFTVCAGYKWLLCPRGVSFLTVPADGGGLTALNAGWVAGEEPWHSTYGPVERLASSARRFDEGPAFLSWVAGARSLALLAGLDAARIEAHDLALARRFRRGLDRIGRPAVPGDSAVVSVPGLGDAVPRLKAAGVRTAARGGLLRAAFHLYNTERDVDRALDVLGDVLAHEVRRPGGG</sequence>
<dbReference type="KEGG" id="smao:CAG99_01735"/>
<keyword evidence="3" id="KW-1185">Reference proteome</keyword>
<dbReference type="InterPro" id="IPR015424">
    <property type="entry name" value="PyrdxlP-dep_Trfase"/>
</dbReference>
<gene>
    <name evidence="2" type="ORF">CAG99_01735</name>
</gene>
<accession>A0A1W7CTL0</accession>
<evidence type="ECO:0000313" key="2">
    <source>
        <dbReference type="EMBL" id="ARQ67720.1"/>
    </source>
</evidence>
<dbReference type="AlphaFoldDB" id="A0A1W7CTL0"/>
<dbReference type="PANTHER" id="PTHR43586:SF21">
    <property type="entry name" value="PYRIDOXAL PHOSPHATE (PLP)-DEPENDENT ASPARTATE AMINOTRANSFERASE SUPERFAMILY"/>
    <property type="match status" value="1"/>
</dbReference>
<dbReference type="Gene3D" id="3.90.1150.10">
    <property type="entry name" value="Aspartate Aminotransferase, domain 1"/>
    <property type="match status" value="1"/>
</dbReference>
<dbReference type="InterPro" id="IPR015422">
    <property type="entry name" value="PyrdxlP-dep_Trfase_small"/>
</dbReference>
<dbReference type="GO" id="GO:0008483">
    <property type="term" value="F:transaminase activity"/>
    <property type="evidence" value="ECO:0007669"/>
    <property type="project" value="UniProtKB-KW"/>
</dbReference>
<dbReference type="Proteomes" id="UP000194218">
    <property type="component" value="Chromosome"/>
</dbReference>
<proteinExistence type="predicted"/>